<dbReference type="Gene3D" id="3.40.50.1820">
    <property type="entry name" value="alpha/beta hydrolase"/>
    <property type="match status" value="1"/>
</dbReference>
<evidence type="ECO:0000313" key="3">
    <source>
        <dbReference type="Proteomes" id="UP000625316"/>
    </source>
</evidence>
<evidence type="ECO:0000313" key="2">
    <source>
        <dbReference type="EMBL" id="MBE9031232.1"/>
    </source>
</evidence>
<organism evidence="2 3">
    <name type="scientific">Romeriopsis navalis LEGE 11480</name>
    <dbReference type="NCBI Taxonomy" id="2777977"/>
    <lineage>
        <taxon>Bacteria</taxon>
        <taxon>Bacillati</taxon>
        <taxon>Cyanobacteriota</taxon>
        <taxon>Cyanophyceae</taxon>
        <taxon>Leptolyngbyales</taxon>
        <taxon>Leptolyngbyaceae</taxon>
        <taxon>Romeriopsis</taxon>
        <taxon>Romeriopsis navalis</taxon>
    </lineage>
</organism>
<dbReference type="InterPro" id="IPR022742">
    <property type="entry name" value="Hydrolase_4"/>
</dbReference>
<accession>A0A928Z4P2</accession>
<gene>
    <name evidence="2" type="ORF">IQ266_15970</name>
</gene>
<reference evidence="2" key="1">
    <citation type="submission" date="2020-10" db="EMBL/GenBank/DDBJ databases">
        <authorList>
            <person name="Castelo-Branco R."/>
            <person name="Eusebio N."/>
            <person name="Adriana R."/>
            <person name="Vieira A."/>
            <person name="Brugerolle De Fraissinette N."/>
            <person name="Rezende De Castro R."/>
            <person name="Schneider M.P."/>
            <person name="Vasconcelos V."/>
            <person name="Leao P.N."/>
        </authorList>
    </citation>
    <scope>NUCLEOTIDE SEQUENCE</scope>
    <source>
        <strain evidence="2">LEGE 11480</strain>
    </source>
</reference>
<feature type="domain" description="Serine aminopeptidase S33" evidence="1">
    <location>
        <begin position="51"/>
        <end position="292"/>
    </location>
</feature>
<dbReference type="SUPFAM" id="SSF53474">
    <property type="entry name" value="alpha/beta-Hydrolases"/>
    <property type="match status" value="1"/>
</dbReference>
<proteinExistence type="predicted"/>
<evidence type="ECO:0000259" key="1">
    <source>
        <dbReference type="Pfam" id="PF12146"/>
    </source>
</evidence>
<dbReference type="RefSeq" id="WP_264326061.1">
    <property type="nucleotide sequence ID" value="NZ_JADEXQ010000056.1"/>
</dbReference>
<dbReference type="Pfam" id="PF12146">
    <property type="entry name" value="Hydrolase_4"/>
    <property type="match status" value="1"/>
</dbReference>
<protein>
    <submittedName>
        <fullName evidence="2">Alpha/beta hydrolase</fullName>
    </submittedName>
</protein>
<dbReference type="AlphaFoldDB" id="A0A928Z4P2"/>
<keyword evidence="3" id="KW-1185">Reference proteome</keyword>
<dbReference type="InterPro" id="IPR029058">
    <property type="entry name" value="AB_hydrolase_fold"/>
</dbReference>
<keyword evidence="2" id="KW-0378">Hydrolase</keyword>
<name>A0A928Z4P2_9CYAN</name>
<comment type="caution">
    <text evidence="2">The sequence shown here is derived from an EMBL/GenBank/DDBJ whole genome shotgun (WGS) entry which is preliminary data.</text>
</comment>
<dbReference type="GO" id="GO:0016787">
    <property type="term" value="F:hydrolase activity"/>
    <property type="evidence" value="ECO:0007669"/>
    <property type="project" value="UniProtKB-KW"/>
</dbReference>
<dbReference type="PANTHER" id="PTHR43689:SF8">
    <property type="entry name" value="ALPHA_BETA-HYDROLASES SUPERFAMILY PROTEIN"/>
    <property type="match status" value="1"/>
</dbReference>
<dbReference type="PANTHER" id="PTHR43689">
    <property type="entry name" value="HYDROLASE"/>
    <property type="match status" value="1"/>
</dbReference>
<sequence>MPNYYRNQTAWKQIQPFLPAAMHFTPEYQPEEEWWDWQGHSIHLDRFPNPQSKAKVLLLHGVGTNGRQLSMILGGALWKRGYETVAADAPGYGLTVVNPKCRIVYDDWVDMVDALIQTELARDDKPLILYGLSAGGMLAYHATVKNPRIAGIVGMTFLDQRESVVRDGTALNWLISRVGVPFARLVANTPLGHLKMPMRLASKMHYLVNNPAALKVFLKDKTSAGNWVSIAFLSSYMHYQPAIEPEDFAVCPILLTQPAADRWTPLAFSEPFLNRIHQVRTEIVMLDNAGHYPLEPSGLEQMEESIVTFIERVTDGTEDSA</sequence>
<dbReference type="Proteomes" id="UP000625316">
    <property type="component" value="Unassembled WGS sequence"/>
</dbReference>
<dbReference type="EMBL" id="JADEXQ010000056">
    <property type="protein sequence ID" value="MBE9031232.1"/>
    <property type="molecule type" value="Genomic_DNA"/>
</dbReference>